<evidence type="ECO:0000313" key="2">
    <source>
        <dbReference type="Proteomes" id="UP000250266"/>
    </source>
</evidence>
<evidence type="ECO:0000313" key="1">
    <source>
        <dbReference type="EMBL" id="OCK77006.1"/>
    </source>
</evidence>
<evidence type="ECO:0008006" key="3">
    <source>
        <dbReference type="Google" id="ProtNLM"/>
    </source>
</evidence>
<keyword evidence="2" id="KW-1185">Reference proteome</keyword>
<dbReference type="EMBL" id="KV745162">
    <property type="protein sequence ID" value="OCK77006.1"/>
    <property type="molecule type" value="Genomic_DNA"/>
</dbReference>
<accession>A0A8E2E4E3</accession>
<proteinExistence type="predicted"/>
<reference evidence="1 2" key="1">
    <citation type="journal article" date="2016" name="Nat. Commun.">
        <title>Ectomycorrhizal ecology is imprinted in the genome of the dominant symbiotic fungus Cenococcum geophilum.</title>
        <authorList>
            <consortium name="DOE Joint Genome Institute"/>
            <person name="Peter M."/>
            <person name="Kohler A."/>
            <person name="Ohm R.A."/>
            <person name="Kuo A."/>
            <person name="Krutzmann J."/>
            <person name="Morin E."/>
            <person name="Arend M."/>
            <person name="Barry K.W."/>
            <person name="Binder M."/>
            <person name="Choi C."/>
            <person name="Clum A."/>
            <person name="Copeland A."/>
            <person name="Grisel N."/>
            <person name="Haridas S."/>
            <person name="Kipfer T."/>
            <person name="LaButti K."/>
            <person name="Lindquist E."/>
            <person name="Lipzen A."/>
            <person name="Maire R."/>
            <person name="Meier B."/>
            <person name="Mihaltcheva S."/>
            <person name="Molinier V."/>
            <person name="Murat C."/>
            <person name="Poggeler S."/>
            <person name="Quandt C.A."/>
            <person name="Sperisen C."/>
            <person name="Tritt A."/>
            <person name="Tisserant E."/>
            <person name="Crous P.W."/>
            <person name="Henrissat B."/>
            <person name="Nehls U."/>
            <person name="Egli S."/>
            <person name="Spatafora J.W."/>
            <person name="Grigoriev I.V."/>
            <person name="Martin F.M."/>
        </authorList>
    </citation>
    <scope>NUCLEOTIDE SEQUENCE [LARGE SCALE GENOMIC DNA]</scope>
    <source>
        <strain evidence="1 2">CBS 459.81</strain>
    </source>
</reference>
<sequence>MSKPETHSILPLRASELGPALLKPLSAYPNTAITIIVRNPTCYTSLANANIFLTAIDIEQTGISTLAKIFWSYNTIISCTDFNLSTGSQEKLAASVLRPGNCGNCTNIAEWRSLDYGITGNAGGLMPLFGEQLDVRNLLRARAVEVGAFGVVEREGDEVVARALGGWENIVTATVEDIKFVRAKLVCAPVEIEGDMEVEGRVPYTVGETISYGWLAKVTRRVLGREMWSVEILKELNNDRGDLLKKYRVMFAEGKGFSWDEKSTFN</sequence>
<protein>
    <recommendedName>
        <fullName evidence="3">NmrA-like domain-containing protein</fullName>
    </recommendedName>
</protein>
<gene>
    <name evidence="1" type="ORF">K432DRAFT_395967</name>
</gene>
<dbReference type="AlphaFoldDB" id="A0A8E2E4E3"/>
<dbReference type="Proteomes" id="UP000250266">
    <property type="component" value="Unassembled WGS sequence"/>
</dbReference>
<dbReference type="OrthoDB" id="5283654at2759"/>
<organism evidence="1 2">
    <name type="scientific">Lepidopterella palustris CBS 459.81</name>
    <dbReference type="NCBI Taxonomy" id="1314670"/>
    <lineage>
        <taxon>Eukaryota</taxon>
        <taxon>Fungi</taxon>
        <taxon>Dikarya</taxon>
        <taxon>Ascomycota</taxon>
        <taxon>Pezizomycotina</taxon>
        <taxon>Dothideomycetes</taxon>
        <taxon>Pleosporomycetidae</taxon>
        <taxon>Mytilinidiales</taxon>
        <taxon>Argynnaceae</taxon>
        <taxon>Lepidopterella</taxon>
    </lineage>
</organism>
<name>A0A8E2E4E3_9PEZI</name>